<dbReference type="Proteomes" id="UP000186955">
    <property type="component" value="Unassembled WGS sequence"/>
</dbReference>
<dbReference type="AlphaFoldDB" id="A0A1Q5UJN7"/>
<feature type="region of interest" description="Disordered" evidence="1">
    <location>
        <begin position="78"/>
        <end position="142"/>
    </location>
</feature>
<feature type="compositionally biased region" description="Polar residues" evidence="1">
    <location>
        <begin position="101"/>
        <end position="119"/>
    </location>
</feature>
<reference evidence="3 4" key="1">
    <citation type="submission" date="2016-10" db="EMBL/GenBank/DDBJ databases">
        <title>Genome sequence of the ascomycete fungus Penicillium subrubescens.</title>
        <authorList>
            <person name="De Vries R.P."/>
            <person name="Peng M."/>
            <person name="Dilokpimol A."/>
            <person name="Hilden K."/>
            <person name="Makela M.R."/>
            <person name="Grigoriev I."/>
            <person name="Riley R."/>
            <person name="Granchi Z."/>
        </authorList>
    </citation>
    <scope>NUCLEOTIDE SEQUENCE [LARGE SCALE GENOMIC DNA]</scope>
    <source>
        <strain evidence="3 4">CBS 132785</strain>
    </source>
</reference>
<evidence type="ECO:0000256" key="2">
    <source>
        <dbReference type="SAM" id="SignalP"/>
    </source>
</evidence>
<comment type="caution">
    <text evidence="3">The sequence shown here is derived from an EMBL/GenBank/DDBJ whole genome shotgun (WGS) entry which is preliminary data.</text>
</comment>
<gene>
    <name evidence="3" type="ORF">PENSUB_1636</name>
</gene>
<keyword evidence="2" id="KW-0732">Signal</keyword>
<evidence type="ECO:0000313" key="3">
    <source>
        <dbReference type="EMBL" id="OKP12696.1"/>
    </source>
</evidence>
<evidence type="ECO:0000313" key="4">
    <source>
        <dbReference type="Proteomes" id="UP000186955"/>
    </source>
</evidence>
<dbReference type="EMBL" id="MNBE01000182">
    <property type="protein sequence ID" value="OKP12696.1"/>
    <property type="molecule type" value="Genomic_DNA"/>
</dbReference>
<dbReference type="STRING" id="1316194.A0A1Q5UJN7"/>
<feature type="chain" id="PRO_5013067149" evidence="2">
    <location>
        <begin position="21"/>
        <end position="183"/>
    </location>
</feature>
<organism evidence="3 4">
    <name type="scientific">Penicillium subrubescens</name>
    <dbReference type="NCBI Taxonomy" id="1316194"/>
    <lineage>
        <taxon>Eukaryota</taxon>
        <taxon>Fungi</taxon>
        <taxon>Dikarya</taxon>
        <taxon>Ascomycota</taxon>
        <taxon>Pezizomycotina</taxon>
        <taxon>Eurotiomycetes</taxon>
        <taxon>Eurotiomycetidae</taxon>
        <taxon>Eurotiales</taxon>
        <taxon>Aspergillaceae</taxon>
        <taxon>Penicillium</taxon>
    </lineage>
</organism>
<evidence type="ECO:0000256" key="1">
    <source>
        <dbReference type="SAM" id="MobiDB-lite"/>
    </source>
</evidence>
<feature type="signal peptide" evidence="2">
    <location>
        <begin position="1"/>
        <end position="20"/>
    </location>
</feature>
<proteinExistence type="predicted"/>
<accession>A0A1Q5UJN7</accession>
<protein>
    <submittedName>
        <fullName evidence="3">Uncharacterized protein</fullName>
    </submittedName>
</protein>
<feature type="compositionally biased region" description="Low complexity" evidence="1">
    <location>
        <begin position="78"/>
        <end position="100"/>
    </location>
</feature>
<sequence length="183" mass="19288">MQITSIFVLSTTLLAAQVPAQFIRSMAPNLPTWSGQASHAVASSMATPSPSSSIVVASQPSHYMASHSFLPMVHRPMRPVARPSSSHSVVPAATPSASSTFNTQDQHQGLRQPSAQSPDQAYAVPDGGLAPIDPLQPGSDVAPVLIQKPTGIDEDQKFLLSSILHGDVFLDERTNNIGCGLLL</sequence>
<name>A0A1Q5UJN7_9EURO</name>
<keyword evidence="4" id="KW-1185">Reference proteome</keyword>